<gene>
    <name evidence="2" type="ORF">ACFQ2V_14190</name>
</gene>
<dbReference type="RefSeq" id="WP_386053498.1">
    <property type="nucleotide sequence ID" value="NZ_JBHTKH010000009.1"/>
</dbReference>
<keyword evidence="3" id="KW-1185">Reference proteome</keyword>
<reference evidence="3" key="1">
    <citation type="journal article" date="2019" name="Int. J. Syst. Evol. Microbiol.">
        <title>The Global Catalogue of Microorganisms (GCM) 10K type strain sequencing project: providing services to taxonomists for standard genome sequencing and annotation.</title>
        <authorList>
            <consortium name="The Broad Institute Genomics Platform"/>
            <consortium name="The Broad Institute Genome Sequencing Center for Infectious Disease"/>
            <person name="Wu L."/>
            <person name="Ma J."/>
        </authorList>
    </citation>
    <scope>NUCLEOTIDE SEQUENCE [LARGE SCALE GENOMIC DNA]</scope>
    <source>
        <strain evidence="3">CCUG 57508</strain>
    </source>
</reference>
<proteinExistence type="predicted"/>
<name>A0ABW3MY01_9MICO</name>
<dbReference type="EMBL" id="JBHTKH010000009">
    <property type="protein sequence ID" value="MFD1055461.1"/>
    <property type="molecule type" value="Genomic_DNA"/>
</dbReference>
<dbReference type="Gene3D" id="3.90.320.10">
    <property type="match status" value="1"/>
</dbReference>
<dbReference type="Proteomes" id="UP001597046">
    <property type="component" value="Unassembled WGS sequence"/>
</dbReference>
<evidence type="ECO:0000313" key="3">
    <source>
        <dbReference type="Proteomes" id="UP001597046"/>
    </source>
</evidence>
<sequence>MKVQDGSRRVRITRPGIFAGLPEDRYHADPVPETSLSYSGAKLLLDCPARFQHERQHPRSTSTFDEGRAAHAKVLGVGEPTIAVPAELLSSDGGIRSNDAKAWVAEHKTAGYTVLKPDVVDRIDAMAEQLRQHPIAAKLLRDGEPERSLFDRDPETSIMLRCRLDWTTRLRSGRPCIVDYKTSTTADPDRFGKTANDFNYVMQDRWYPELADRLTGESHAFLFIVQEKTAPYLVSVCELDAESRAVGAQRNRDARRLYLDCMTSGLWPGYEARVHRVSLPPYVLRDAPIDIDEIPTEGEAA</sequence>
<feature type="domain" description="Putative exodeoxyribonuclease 8 PDDEXK-like" evidence="1">
    <location>
        <begin position="37"/>
        <end position="270"/>
    </location>
</feature>
<evidence type="ECO:0000313" key="2">
    <source>
        <dbReference type="EMBL" id="MFD1055461.1"/>
    </source>
</evidence>
<dbReference type="Pfam" id="PF12684">
    <property type="entry name" value="DUF3799"/>
    <property type="match status" value="1"/>
</dbReference>
<dbReference type="InterPro" id="IPR024432">
    <property type="entry name" value="Put_RecE_PDDEXK-like_dom"/>
</dbReference>
<evidence type="ECO:0000259" key="1">
    <source>
        <dbReference type="Pfam" id="PF12684"/>
    </source>
</evidence>
<dbReference type="InterPro" id="IPR011604">
    <property type="entry name" value="PDDEXK-like_dom_sf"/>
</dbReference>
<accession>A0ABW3MY01</accession>
<comment type="caution">
    <text evidence="2">The sequence shown here is derived from an EMBL/GenBank/DDBJ whole genome shotgun (WGS) entry which is preliminary data.</text>
</comment>
<organism evidence="2 3">
    <name type="scientific">Terrabacter terrigena</name>
    <dbReference type="NCBI Taxonomy" id="574718"/>
    <lineage>
        <taxon>Bacteria</taxon>
        <taxon>Bacillati</taxon>
        <taxon>Actinomycetota</taxon>
        <taxon>Actinomycetes</taxon>
        <taxon>Micrococcales</taxon>
        <taxon>Intrasporangiaceae</taxon>
        <taxon>Terrabacter</taxon>
    </lineage>
</organism>
<protein>
    <submittedName>
        <fullName evidence="2">PD-(D/E)XK nuclease-like domain-containing protein</fullName>
    </submittedName>
</protein>